<dbReference type="PANTHER" id="PTHR30521">
    <property type="entry name" value="DEFERROCHELATASE/PEROXIDASE"/>
    <property type="match status" value="1"/>
</dbReference>
<evidence type="ECO:0000256" key="2">
    <source>
        <dbReference type="ARBA" id="ARBA00022559"/>
    </source>
</evidence>
<feature type="domain" description="Dyp-type peroxidase C-terminal" evidence="11">
    <location>
        <begin position="239"/>
        <end position="426"/>
    </location>
</feature>
<organism evidence="12 13">
    <name type="scientific">Planotetraspora mira</name>
    <dbReference type="NCBI Taxonomy" id="58121"/>
    <lineage>
        <taxon>Bacteria</taxon>
        <taxon>Bacillati</taxon>
        <taxon>Actinomycetota</taxon>
        <taxon>Actinomycetes</taxon>
        <taxon>Streptosporangiales</taxon>
        <taxon>Streptosporangiaceae</taxon>
        <taxon>Planotetraspora</taxon>
    </lineage>
</organism>
<comment type="caution">
    <text evidence="12">The sequence shown here is derived from an EMBL/GenBank/DDBJ whole genome shotgun (WGS) entry which is preliminary data.</text>
</comment>
<evidence type="ECO:0000313" key="12">
    <source>
        <dbReference type="EMBL" id="GII34479.1"/>
    </source>
</evidence>
<evidence type="ECO:0000256" key="7">
    <source>
        <dbReference type="ARBA" id="ARBA00023004"/>
    </source>
</evidence>
<dbReference type="GO" id="GO:0005829">
    <property type="term" value="C:cytosol"/>
    <property type="evidence" value="ECO:0007669"/>
    <property type="project" value="TreeGrafter"/>
</dbReference>
<dbReference type="GO" id="GO:0004601">
    <property type="term" value="F:peroxidase activity"/>
    <property type="evidence" value="ECO:0007669"/>
    <property type="project" value="UniProtKB-KW"/>
</dbReference>
<feature type="region of interest" description="Disordered" evidence="9">
    <location>
        <begin position="1"/>
        <end position="25"/>
    </location>
</feature>
<evidence type="ECO:0000259" key="10">
    <source>
        <dbReference type="Pfam" id="PF04261"/>
    </source>
</evidence>
<dbReference type="NCBIfam" id="TIGR01413">
    <property type="entry name" value="Dyp_perox_fam"/>
    <property type="match status" value="1"/>
</dbReference>
<comment type="similarity">
    <text evidence="8">Belongs to the DyP-type peroxidase family.</text>
</comment>
<dbReference type="InterPro" id="IPR048328">
    <property type="entry name" value="Dyp_perox_C"/>
</dbReference>
<sequence>MLRGQGETMTDQRPPEDGWSDGECPAGAFTRRSFLQGTVAAGLAGAVGRSLLGGESAHVAAPSGEGTRTSAIPFHGYHQAGIATPPQTIGSFVSFDVTASDRRELAELFRTLTGRARFLTAGGMPPKASPGSAPPDDGILGPKVAPDDLTVTVALGATLFDGRYGMGARKPVQLITMQPFRHDDLNLELSQGDVLIQLCAGHRDTTVHALLDILAHTGSAMRPRWRIDCQRNPPRPIGTPRDWFGFKDGIANPDTTNAAQMNQVVWVQPHTAEPAWAAGGTYQVLRIVHFDLDAWQKVPLTQQERIFGRRKASGAPMYAMDENASDLLDPIYTNDPQGLITPLNSHIRLANPQTPETASTSTILRRSYDYDRTLDIQGGLDLGHAFCCFQRELNTYITMQTRLEGEALVPYISPRGGGYFFALPGVRDDRDYYARGLLT</sequence>
<keyword evidence="4" id="KW-0479">Metal-binding</keyword>
<proteinExistence type="inferred from homology"/>
<dbReference type="InterPro" id="IPR006314">
    <property type="entry name" value="Dyp_peroxidase"/>
</dbReference>
<dbReference type="InterPro" id="IPR011008">
    <property type="entry name" value="Dimeric_a/b-barrel"/>
</dbReference>
<dbReference type="RefSeq" id="WP_203958276.1">
    <property type="nucleotide sequence ID" value="NZ_BOOO01000051.1"/>
</dbReference>
<reference evidence="12 13" key="1">
    <citation type="submission" date="2021-01" db="EMBL/GenBank/DDBJ databases">
        <title>Whole genome shotgun sequence of Planotetraspora mira NBRC 15435.</title>
        <authorList>
            <person name="Komaki H."/>
            <person name="Tamura T."/>
        </authorList>
    </citation>
    <scope>NUCLEOTIDE SEQUENCE [LARGE SCALE GENOMIC DNA]</scope>
    <source>
        <strain evidence="12 13">NBRC 15435</strain>
    </source>
</reference>
<dbReference type="InterPro" id="IPR048327">
    <property type="entry name" value="Dyp_perox_N"/>
</dbReference>
<evidence type="ECO:0000256" key="4">
    <source>
        <dbReference type="ARBA" id="ARBA00022723"/>
    </source>
</evidence>
<keyword evidence="7" id="KW-0408">Iron</keyword>
<keyword evidence="2 12" id="KW-0575">Peroxidase</keyword>
<feature type="domain" description="Dyp-type peroxidase N-terminal" evidence="10">
    <location>
        <begin position="79"/>
        <end position="227"/>
    </location>
</feature>
<evidence type="ECO:0000313" key="13">
    <source>
        <dbReference type="Proteomes" id="UP000650628"/>
    </source>
</evidence>
<evidence type="ECO:0000256" key="8">
    <source>
        <dbReference type="ARBA" id="ARBA00025737"/>
    </source>
</evidence>
<name>A0A8J3TXR3_9ACTN</name>
<evidence type="ECO:0000256" key="5">
    <source>
        <dbReference type="ARBA" id="ARBA00022729"/>
    </source>
</evidence>
<dbReference type="GO" id="GO:0020037">
    <property type="term" value="F:heme binding"/>
    <property type="evidence" value="ECO:0007669"/>
    <property type="project" value="InterPro"/>
</dbReference>
<dbReference type="Proteomes" id="UP000650628">
    <property type="component" value="Unassembled WGS sequence"/>
</dbReference>
<evidence type="ECO:0000256" key="1">
    <source>
        <dbReference type="ARBA" id="ARBA00001970"/>
    </source>
</evidence>
<protein>
    <submittedName>
        <fullName evidence="12">Peroxidase</fullName>
    </submittedName>
</protein>
<dbReference type="Pfam" id="PF04261">
    <property type="entry name" value="Dyp_perox_N"/>
    <property type="match status" value="1"/>
</dbReference>
<dbReference type="PROSITE" id="PS51404">
    <property type="entry name" value="DYP_PEROXIDASE"/>
    <property type="match status" value="1"/>
</dbReference>
<dbReference type="GO" id="GO:0046872">
    <property type="term" value="F:metal ion binding"/>
    <property type="evidence" value="ECO:0007669"/>
    <property type="project" value="UniProtKB-KW"/>
</dbReference>
<dbReference type="PROSITE" id="PS51318">
    <property type="entry name" value="TAT"/>
    <property type="match status" value="1"/>
</dbReference>
<evidence type="ECO:0000256" key="6">
    <source>
        <dbReference type="ARBA" id="ARBA00023002"/>
    </source>
</evidence>
<dbReference type="InterPro" id="IPR006311">
    <property type="entry name" value="TAT_signal"/>
</dbReference>
<evidence type="ECO:0000259" key="11">
    <source>
        <dbReference type="Pfam" id="PF20628"/>
    </source>
</evidence>
<keyword evidence="5" id="KW-0732">Signal</keyword>
<dbReference type="AlphaFoldDB" id="A0A8J3TXR3"/>
<comment type="cofactor">
    <cofactor evidence="1">
        <name>heme b</name>
        <dbReference type="ChEBI" id="CHEBI:60344"/>
    </cofactor>
</comment>
<dbReference type="PANTHER" id="PTHR30521:SF4">
    <property type="entry name" value="DEFERROCHELATASE"/>
    <property type="match status" value="1"/>
</dbReference>
<evidence type="ECO:0000256" key="9">
    <source>
        <dbReference type="SAM" id="MobiDB-lite"/>
    </source>
</evidence>
<dbReference type="Pfam" id="PF20628">
    <property type="entry name" value="Dyp_perox_C"/>
    <property type="match status" value="1"/>
</dbReference>
<dbReference type="EMBL" id="BOOO01000051">
    <property type="protein sequence ID" value="GII34479.1"/>
    <property type="molecule type" value="Genomic_DNA"/>
</dbReference>
<evidence type="ECO:0000256" key="3">
    <source>
        <dbReference type="ARBA" id="ARBA00022617"/>
    </source>
</evidence>
<keyword evidence="3" id="KW-0349">Heme</keyword>
<gene>
    <name evidence="12" type="ORF">Pmi06nite_79210</name>
</gene>
<dbReference type="SUPFAM" id="SSF54909">
    <property type="entry name" value="Dimeric alpha+beta barrel"/>
    <property type="match status" value="1"/>
</dbReference>
<keyword evidence="13" id="KW-1185">Reference proteome</keyword>
<accession>A0A8J3TXR3</accession>
<keyword evidence="6" id="KW-0560">Oxidoreductase</keyword>